<accession>A0AAD8A838</accession>
<protein>
    <recommendedName>
        <fullName evidence="2">C2H2-type domain-containing protein</fullName>
    </recommendedName>
</protein>
<evidence type="ECO:0000313" key="3">
    <source>
        <dbReference type="EMBL" id="KAJ9594260.1"/>
    </source>
</evidence>
<keyword evidence="4" id="KW-1185">Reference proteome</keyword>
<dbReference type="PROSITE" id="PS50157">
    <property type="entry name" value="ZINC_FINGER_C2H2_2"/>
    <property type="match status" value="2"/>
</dbReference>
<gene>
    <name evidence="3" type="ORF">L9F63_014316</name>
</gene>
<dbReference type="PROSITE" id="PS00028">
    <property type="entry name" value="ZINC_FINGER_C2H2_1"/>
    <property type="match status" value="2"/>
</dbReference>
<dbReference type="AlphaFoldDB" id="A0AAD8A838"/>
<evidence type="ECO:0000256" key="1">
    <source>
        <dbReference type="PROSITE-ProRule" id="PRU00042"/>
    </source>
</evidence>
<keyword evidence="1" id="KW-0863">Zinc-finger</keyword>
<dbReference type="GO" id="GO:0008270">
    <property type="term" value="F:zinc ion binding"/>
    <property type="evidence" value="ECO:0007669"/>
    <property type="project" value="UniProtKB-KW"/>
</dbReference>
<dbReference type="InterPro" id="IPR013087">
    <property type="entry name" value="Znf_C2H2_type"/>
</dbReference>
<evidence type="ECO:0000313" key="4">
    <source>
        <dbReference type="Proteomes" id="UP001233999"/>
    </source>
</evidence>
<keyword evidence="1" id="KW-0479">Metal-binding</keyword>
<feature type="domain" description="C2H2-type" evidence="2">
    <location>
        <begin position="51"/>
        <end position="79"/>
    </location>
</feature>
<feature type="domain" description="C2H2-type" evidence="2">
    <location>
        <begin position="21"/>
        <end position="49"/>
    </location>
</feature>
<dbReference type="EMBL" id="JASPKZ010003060">
    <property type="protein sequence ID" value="KAJ9594260.1"/>
    <property type="molecule type" value="Genomic_DNA"/>
</dbReference>
<reference evidence="3" key="1">
    <citation type="journal article" date="2023" name="IScience">
        <title>Live-bearing cockroach genome reveals convergent evolutionary mechanisms linked to viviparity in insects and beyond.</title>
        <authorList>
            <person name="Fouks B."/>
            <person name="Harrison M.C."/>
            <person name="Mikhailova A.A."/>
            <person name="Marchal E."/>
            <person name="English S."/>
            <person name="Carruthers M."/>
            <person name="Jennings E.C."/>
            <person name="Chiamaka E.L."/>
            <person name="Frigard R.A."/>
            <person name="Pippel M."/>
            <person name="Attardo G.M."/>
            <person name="Benoit J.B."/>
            <person name="Bornberg-Bauer E."/>
            <person name="Tobe S.S."/>
        </authorList>
    </citation>
    <scope>NUCLEOTIDE SEQUENCE</scope>
    <source>
        <strain evidence="3">Stay&amp;Tobe</strain>
    </source>
</reference>
<dbReference type="Proteomes" id="UP001233999">
    <property type="component" value="Unassembled WGS sequence"/>
</dbReference>
<dbReference type="SMART" id="SM00355">
    <property type="entry name" value="ZnF_C2H2"/>
    <property type="match status" value="2"/>
</dbReference>
<keyword evidence="1" id="KW-0862">Zinc</keyword>
<evidence type="ECO:0000259" key="2">
    <source>
        <dbReference type="PROSITE" id="PS50157"/>
    </source>
</evidence>
<proteinExistence type="predicted"/>
<dbReference type="Pfam" id="PF00096">
    <property type="entry name" value="zf-C2H2"/>
    <property type="match status" value="2"/>
</dbReference>
<sequence>LLSNQGWQLAAASGFGLSTCMKCPLCSRVFVNKFNLKVHIRDVHSLDRGPFSCVQCGKQVKNRSCLRVHIYQQHRKKSSTTDSILKKEEIFDGSKD</sequence>
<comment type="caution">
    <text evidence="3">The sequence shown here is derived from an EMBL/GenBank/DDBJ whole genome shotgun (WGS) entry which is preliminary data.</text>
</comment>
<feature type="non-terminal residue" evidence="3">
    <location>
        <position position="1"/>
    </location>
</feature>
<name>A0AAD8A838_DIPPU</name>
<dbReference type="Gene3D" id="3.30.160.60">
    <property type="entry name" value="Classic Zinc Finger"/>
    <property type="match status" value="1"/>
</dbReference>
<dbReference type="SUPFAM" id="SSF57667">
    <property type="entry name" value="beta-beta-alpha zinc fingers"/>
    <property type="match status" value="1"/>
</dbReference>
<organism evidence="3 4">
    <name type="scientific">Diploptera punctata</name>
    <name type="common">Pacific beetle cockroach</name>
    <dbReference type="NCBI Taxonomy" id="6984"/>
    <lineage>
        <taxon>Eukaryota</taxon>
        <taxon>Metazoa</taxon>
        <taxon>Ecdysozoa</taxon>
        <taxon>Arthropoda</taxon>
        <taxon>Hexapoda</taxon>
        <taxon>Insecta</taxon>
        <taxon>Pterygota</taxon>
        <taxon>Neoptera</taxon>
        <taxon>Polyneoptera</taxon>
        <taxon>Dictyoptera</taxon>
        <taxon>Blattodea</taxon>
        <taxon>Blaberoidea</taxon>
        <taxon>Blaberidae</taxon>
        <taxon>Diplopterinae</taxon>
        <taxon>Diploptera</taxon>
    </lineage>
</organism>
<dbReference type="InterPro" id="IPR036236">
    <property type="entry name" value="Znf_C2H2_sf"/>
</dbReference>
<reference evidence="3" key="2">
    <citation type="submission" date="2023-05" db="EMBL/GenBank/DDBJ databases">
        <authorList>
            <person name="Fouks B."/>
        </authorList>
    </citation>
    <scope>NUCLEOTIDE SEQUENCE</scope>
    <source>
        <strain evidence="3">Stay&amp;Tobe</strain>
        <tissue evidence="3">Testes</tissue>
    </source>
</reference>